<evidence type="ECO:0000313" key="1">
    <source>
        <dbReference type="EMBL" id="CCH72661.1"/>
    </source>
</evidence>
<gene>
    <name evidence="1" type="ORF">BN11_1870001</name>
</gene>
<name>W6JVF9_9MICO</name>
<dbReference type="STRING" id="1193182.BN11_1870001"/>
<keyword evidence="2" id="KW-1185">Reference proteome</keyword>
<reference evidence="1 2" key="1">
    <citation type="journal article" date="2013" name="ISME J.">
        <title>A metabolic model for members of the genus Tetrasphaera involved in enhanced biological phosphorus removal.</title>
        <authorList>
            <person name="Kristiansen R."/>
            <person name="Nguyen H.T.T."/>
            <person name="Saunders A.M."/>
            <person name="Nielsen J.L."/>
            <person name="Wimmer R."/>
            <person name="Le V.Q."/>
            <person name="McIlroy S.J."/>
            <person name="Petrovski S."/>
            <person name="Seviour R.J."/>
            <person name="Calteau A."/>
            <person name="Nielsen K.L."/>
            <person name="Nielsen P.H."/>
        </authorList>
    </citation>
    <scope>NUCLEOTIDE SEQUENCE [LARGE SCALE GENOMIC DNA]</scope>
    <source>
        <strain evidence="1 2">Ben110</strain>
    </source>
</reference>
<organism evidence="1 2">
    <name type="scientific">Nostocoides australiense Ben110</name>
    <dbReference type="NCBI Taxonomy" id="1193182"/>
    <lineage>
        <taxon>Bacteria</taxon>
        <taxon>Bacillati</taxon>
        <taxon>Actinomycetota</taxon>
        <taxon>Actinomycetes</taxon>
        <taxon>Micrococcales</taxon>
        <taxon>Intrasporangiaceae</taxon>
        <taxon>Nostocoides</taxon>
    </lineage>
</organism>
<accession>W6JVF9</accession>
<evidence type="ECO:0000313" key="2">
    <source>
        <dbReference type="Proteomes" id="UP000035763"/>
    </source>
</evidence>
<dbReference type="EMBL" id="CAJA01000098">
    <property type="protein sequence ID" value="CCH72661.1"/>
    <property type="molecule type" value="Genomic_DNA"/>
</dbReference>
<protein>
    <submittedName>
        <fullName evidence="1">Uncharacterized protein</fullName>
    </submittedName>
</protein>
<comment type="caution">
    <text evidence="1">The sequence shown here is derived from an EMBL/GenBank/DDBJ whole genome shotgun (WGS) entry which is preliminary data.</text>
</comment>
<dbReference type="Proteomes" id="UP000035763">
    <property type="component" value="Unassembled WGS sequence"/>
</dbReference>
<sequence>MWKPALLVPAAYAGAVAAGGVLAARGESPPVKALTPVALAVMHWSWGVGYLTSPRHLAAGRINDPRTGGSL</sequence>
<dbReference type="AlphaFoldDB" id="W6JVF9"/>
<proteinExistence type="predicted"/>